<keyword evidence="1" id="KW-1133">Transmembrane helix</keyword>
<feature type="transmembrane region" description="Helical" evidence="1">
    <location>
        <begin position="299"/>
        <end position="316"/>
    </location>
</feature>
<evidence type="ECO:0000313" key="3">
    <source>
        <dbReference type="Proteomes" id="UP001296873"/>
    </source>
</evidence>
<evidence type="ECO:0008006" key="4">
    <source>
        <dbReference type="Google" id="ProtNLM"/>
    </source>
</evidence>
<keyword evidence="3" id="KW-1185">Reference proteome</keyword>
<keyword evidence="1" id="KW-0812">Transmembrane</keyword>
<feature type="transmembrane region" description="Helical" evidence="1">
    <location>
        <begin position="145"/>
        <end position="165"/>
    </location>
</feature>
<feature type="transmembrane region" description="Helical" evidence="1">
    <location>
        <begin position="416"/>
        <end position="435"/>
    </location>
</feature>
<feature type="transmembrane region" description="Helical" evidence="1">
    <location>
        <begin position="171"/>
        <end position="195"/>
    </location>
</feature>
<evidence type="ECO:0000313" key="2">
    <source>
        <dbReference type="EMBL" id="MBK1670485.1"/>
    </source>
</evidence>
<protein>
    <recommendedName>
        <fullName evidence="4">L-lactate permease</fullName>
    </recommendedName>
</protein>
<evidence type="ECO:0000256" key="1">
    <source>
        <dbReference type="SAM" id="Phobius"/>
    </source>
</evidence>
<feature type="transmembrane region" description="Helical" evidence="1">
    <location>
        <begin position="447"/>
        <end position="472"/>
    </location>
</feature>
<sequence length="473" mass="46527">MSALVAAVPLLTVGVAVLGFRRTPLEAGALGTIAAVAVVAAMRTQAIAIGSVLAGTTILAASAGCVLLPGLMFLQISQRRGAAAALAEWMQAIPAPAPAKAAILVVGLAPFVESLTGFGVCLVVVIPAALAFLPRETALKTALVSVNVMPWGTLGLATLVGAGIAGVPANVLGLTSAFTSAPVFPAAAVVATGLASGWQLGWQILGAVLGITFVGLIVAANAILGPAIAGVAAGGGAMGVGLCALRLAGWRLPRLPTGAWPFAVLIILAGLHRILLQVVPTASSFEIGGGGVTWEPLTSPGLALLTAMLLTARYGSVGADLTAGVHRAVKPVCALTLFLLLAQIMNHAGLIQELARVGHRLSGGFDLAVTAAAGAVSGYVSGSNVAGNALLMGSAQAFGADAGAGVVFAAVQNSAAGHAVLASGPIVAMLAGLAQATAPEQTRVLRFGLWMAALNALLIWLAGSVASGVGALG</sequence>
<reference evidence="2 3" key="1">
    <citation type="journal article" date="2020" name="Microorganisms">
        <title>Osmotic Adaptation and Compatible Solute Biosynthesis of Phototrophic Bacteria as Revealed from Genome Analyses.</title>
        <authorList>
            <person name="Imhoff J.F."/>
            <person name="Rahn T."/>
            <person name="Kunzel S."/>
            <person name="Keller A."/>
            <person name="Neulinger S.C."/>
        </authorList>
    </citation>
    <scope>NUCLEOTIDE SEQUENCE [LARGE SCALE GENOMIC DNA]</scope>
    <source>
        <strain evidence="2 3">DSM 9895</strain>
    </source>
</reference>
<organism evidence="2 3">
    <name type="scientific">Rhodovibrio sodomensis</name>
    <dbReference type="NCBI Taxonomy" id="1088"/>
    <lineage>
        <taxon>Bacteria</taxon>
        <taxon>Pseudomonadati</taxon>
        <taxon>Pseudomonadota</taxon>
        <taxon>Alphaproteobacteria</taxon>
        <taxon>Rhodospirillales</taxon>
        <taxon>Rhodovibrionaceae</taxon>
        <taxon>Rhodovibrio</taxon>
    </lineage>
</organism>
<feature type="transmembrane region" description="Helical" evidence="1">
    <location>
        <begin position="260"/>
        <end position="279"/>
    </location>
</feature>
<keyword evidence="1" id="KW-0472">Membrane</keyword>
<feature type="transmembrane region" description="Helical" evidence="1">
    <location>
        <begin position="228"/>
        <end position="248"/>
    </location>
</feature>
<accession>A0ABS1DJ39</accession>
<feature type="transmembrane region" description="Helical" evidence="1">
    <location>
        <begin position="202"/>
        <end position="222"/>
    </location>
</feature>
<gene>
    <name evidence="2" type="ORF">CKO28_20890</name>
</gene>
<dbReference type="Proteomes" id="UP001296873">
    <property type="component" value="Unassembled WGS sequence"/>
</dbReference>
<feature type="transmembrane region" description="Helical" evidence="1">
    <location>
        <begin position="115"/>
        <end position="133"/>
    </location>
</feature>
<feature type="transmembrane region" description="Helical" evidence="1">
    <location>
        <begin position="47"/>
        <end position="74"/>
    </location>
</feature>
<feature type="transmembrane region" description="Helical" evidence="1">
    <location>
        <begin position="389"/>
        <end position="410"/>
    </location>
</feature>
<dbReference type="EMBL" id="NRRL01000097">
    <property type="protein sequence ID" value="MBK1670485.1"/>
    <property type="molecule type" value="Genomic_DNA"/>
</dbReference>
<feature type="transmembrane region" description="Helical" evidence="1">
    <location>
        <begin position="328"/>
        <end position="345"/>
    </location>
</feature>
<name>A0ABS1DJ39_9PROT</name>
<feature type="transmembrane region" description="Helical" evidence="1">
    <location>
        <begin position="365"/>
        <end position="382"/>
    </location>
</feature>
<comment type="caution">
    <text evidence="2">The sequence shown here is derived from an EMBL/GenBank/DDBJ whole genome shotgun (WGS) entry which is preliminary data.</text>
</comment>
<dbReference type="RefSeq" id="WP_200342847.1">
    <property type="nucleotide sequence ID" value="NZ_NRRL01000097.1"/>
</dbReference>
<proteinExistence type="predicted"/>